<dbReference type="Gene3D" id="1.10.510.10">
    <property type="entry name" value="Transferase(Phosphotransferase) domain 1"/>
    <property type="match status" value="1"/>
</dbReference>
<dbReference type="Pfam" id="PF00069">
    <property type="entry name" value="Pkinase"/>
    <property type="match status" value="1"/>
</dbReference>
<evidence type="ECO:0000313" key="13">
    <source>
        <dbReference type="Proteomes" id="UP000398389"/>
    </source>
</evidence>
<feature type="compositionally biased region" description="Low complexity" evidence="10">
    <location>
        <begin position="99"/>
        <end position="114"/>
    </location>
</feature>
<feature type="region of interest" description="Disordered" evidence="10">
    <location>
        <begin position="99"/>
        <end position="262"/>
    </location>
</feature>
<feature type="region of interest" description="Disordered" evidence="10">
    <location>
        <begin position="1"/>
        <end position="78"/>
    </location>
</feature>
<gene>
    <name evidence="12" type="ORF">SAPINGB_P004120</name>
</gene>
<dbReference type="PROSITE" id="PS50011">
    <property type="entry name" value="PROTEIN_KINASE_DOM"/>
    <property type="match status" value="1"/>
</dbReference>
<organism evidence="12 13">
    <name type="scientific">Magnusiomyces paraingens</name>
    <dbReference type="NCBI Taxonomy" id="2606893"/>
    <lineage>
        <taxon>Eukaryota</taxon>
        <taxon>Fungi</taxon>
        <taxon>Dikarya</taxon>
        <taxon>Ascomycota</taxon>
        <taxon>Saccharomycotina</taxon>
        <taxon>Dipodascomycetes</taxon>
        <taxon>Dipodascales</taxon>
        <taxon>Dipodascaceae</taxon>
        <taxon>Magnusiomyces</taxon>
    </lineage>
</organism>
<dbReference type="PROSITE" id="PS00108">
    <property type="entry name" value="PROTEIN_KINASE_ST"/>
    <property type="match status" value="1"/>
</dbReference>
<feature type="binding site" evidence="9">
    <location>
        <position position="511"/>
    </location>
    <ligand>
        <name>ATP</name>
        <dbReference type="ChEBI" id="CHEBI:30616"/>
    </ligand>
</feature>
<keyword evidence="5" id="KW-0418">Kinase</keyword>
<dbReference type="Proteomes" id="UP000398389">
    <property type="component" value="Unassembled WGS sequence"/>
</dbReference>
<keyword evidence="13" id="KW-1185">Reference proteome</keyword>
<dbReference type="PANTHER" id="PTHR43895:SF32">
    <property type="entry name" value="SERINE_THREONINE-PROTEIN KINASE CHK1"/>
    <property type="match status" value="1"/>
</dbReference>
<keyword evidence="3" id="KW-0808">Transferase</keyword>
<proteinExistence type="predicted"/>
<feature type="region of interest" description="Disordered" evidence="10">
    <location>
        <begin position="1007"/>
        <end position="1038"/>
    </location>
</feature>
<feature type="compositionally biased region" description="Low complexity" evidence="10">
    <location>
        <begin position="27"/>
        <end position="69"/>
    </location>
</feature>
<dbReference type="EC" id="2.7.11.1" evidence="1"/>
<reference evidence="12 13" key="1">
    <citation type="submission" date="2019-09" db="EMBL/GenBank/DDBJ databases">
        <authorList>
            <person name="Brejova B."/>
        </authorList>
    </citation>
    <scope>NUCLEOTIDE SEQUENCE [LARGE SCALE GENOMIC DNA]</scope>
</reference>
<dbReference type="SMART" id="SM00220">
    <property type="entry name" value="S_TKc"/>
    <property type="match status" value="1"/>
</dbReference>
<dbReference type="RefSeq" id="XP_031854726.1">
    <property type="nucleotide sequence ID" value="XM_031998835.1"/>
</dbReference>
<feature type="region of interest" description="Disordered" evidence="10">
    <location>
        <begin position="820"/>
        <end position="847"/>
    </location>
</feature>
<evidence type="ECO:0000256" key="6">
    <source>
        <dbReference type="ARBA" id="ARBA00022840"/>
    </source>
</evidence>
<feature type="compositionally biased region" description="Polar residues" evidence="10">
    <location>
        <begin position="115"/>
        <end position="128"/>
    </location>
</feature>
<comment type="catalytic activity">
    <reaction evidence="7">
        <text>L-threonyl-[protein] + ATP = O-phospho-L-threonyl-[protein] + ADP + H(+)</text>
        <dbReference type="Rhea" id="RHEA:46608"/>
        <dbReference type="Rhea" id="RHEA-COMP:11060"/>
        <dbReference type="Rhea" id="RHEA-COMP:11605"/>
        <dbReference type="ChEBI" id="CHEBI:15378"/>
        <dbReference type="ChEBI" id="CHEBI:30013"/>
        <dbReference type="ChEBI" id="CHEBI:30616"/>
        <dbReference type="ChEBI" id="CHEBI:61977"/>
        <dbReference type="ChEBI" id="CHEBI:456216"/>
        <dbReference type="EC" id="2.7.11.1"/>
    </reaction>
</comment>
<dbReference type="GeneID" id="43582935"/>
<dbReference type="PROSITE" id="PS00107">
    <property type="entry name" value="PROTEIN_KINASE_ATP"/>
    <property type="match status" value="1"/>
</dbReference>
<protein>
    <recommendedName>
        <fullName evidence="1">non-specific serine/threonine protein kinase</fullName>
        <ecNumber evidence="1">2.7.11.1</ecNumber>
    </recommendedName>
</protein>
<dbReference type="InterPro" id="IPR000719">
    <property type="entry name" value="Prot_kinase_dom"/>
</dbReference>
<dbReference type="GO" id="GO:0005524">
    <property type="term" value="F:ATP binding"/>
    <property type="evidence" value="ECO:0007669"/>
    <property type="project" value="UniProtKB-UniRule"/>
</dbReference>
<dbReference type="PANTHER" id="PTHR43895">
    <property type="entry name" value="CALCIUM/CALMODULIN-DEPENDENT PROTEIN KINASE KINASE-RELATED"/>
    <property type="match status" value="1"/>
</dbReference>
<feature type="compositionally biased region" description="Low complexity" evidence="10">
    <location>
        <begin position="172"/>
        <end position="194"/>
    </location>
</feature>
<evidence type="ECO:0000256" key="8">
    <source>
        <dbReference type="ARBA" id="ARBA00048679"/>
    </source>
</evidence>
<feature type="compositionally biased region" description="Polar residues" evidence="10">
    <location>
        <begin position="202"/>
        <end position="213"/>
    </location>
</feature>
<evidence type="ECO:0000256" key="3">
    <source>
        <dbReference type="ARBA" id="ARBA00022679"/>
    </source>
</evidence>
<feature type="compositionally biased region" description="Low complexity" evidence="10">
    <location>
        <begin position="134"/>
        <end position="165"/>
    </location>
</feature>
<dbReference type="GO" id="GO:0007165">
    <property type="term" value="P:signal transduction"/>
    <property type="evidence" value="ECO:0007669"/>
    <property type="project" value="TreeGrafter"/>
</dbReference>
<feature type="domain" description="Protein kinase" evidence="11">
    <location>
        <begin position="476"/>
        <end position="920"/>
    </location>
</feature>
<evidence type="ECO:0000256" key="5">
    <source>
        <dbReference type="ARBA" id="ARBA00022777"/>
    </source>
</evidence>
<feature type="region of interest" description="Disordered" evidence="10">
    <location>
        <begin position="278"/>
        <end position="298"/>
    </location>
</feature>
<feature type="compositionally biased region" description="Low complexity" evidence="10">
    <location>
        <begin position="419"/>
        <end position="442"/>
    </location>
</feature>
<dbReference type="OrthoDB" id="4062651at2759"/>
<feature type="compositionally biased region" description="Basic and acidic residues" evidence="10">
    <location>
        <begin position="820"/>
        <end position="839"/>
    </location>
</feature>
<accession>A0A5E8BY99</accession>
<keyword evidence="4 9" id="KW-0547">Nucleotide-binding</keyword>
<dbReference type="InterPro" id="IPR017441">
    <property type="entry name" value="Protein_kinase_ATP_BS"/>
</dbReference>
<dbReference type="GO" id="GO:0004674">
    <property type="term" value="F:protein serine/threonine kinase activity"/>
    <property type="evidence" value="ECO:0007669"/>
    <property type="project" value="UniProtKB-KW"/>
</dbReference>
<evidence type="ECO:0000256" key="1">
    <source>
        <dbReference type="ARBA" id="ARBA00012513"/>
    </source>
</evidence>
<evidence type="ECO:0000256" key="2">
    <source>
        <dbReference type="ARBA" id="ARBA00022527"/>
    </source>
</evidence>
<sequence length="1038" mass="111486">MPDRPILPMTSVDTIHEEEPSNEEQYSSSSSSSSSSSPPTTTSLSSQVAAISIANPPPSAAAMARAPGPYQLSPSSALSSEIPAVPLGVNTSVAAPVVQSSSLSSSGGVSPLSSRKPSFNTIESSTAGPISPHSTSAAPSPISRTSSASSTSSIGSATSASVTITGHGSNNLSSNHHTPPLSPSSNSSSYSRLSKLIHRGSNHGQSLSGTNGAAESHHNSSRKLSAPAAPQAATLAASQQQSQQNHFPGTRPHSSSSAAATADSAAAIAANVNNNANATTATNATSPPSAHGTKHSSLFRRNTTATSTGRPNSAGAGAGAAAVVSASSSAATQRKPKASGPTATPANNIAMSFGAETGVATAAELNRANTMQSYAANQRPQPVPSSRSFSVSRLTSRFTKHRSGSDSSDSNVPTPAGSTPPSRQNSRQPSRQSSFSSVSSSRPPSPGHEKENPADYLPSHLLVKDWHLGHKYSFGKLKKKTLGDGATATVIVVTGPSLIPGSKEKETYACKVYKKRPPKSAETVREYYETFADEYVIMRNLQHMNVVHAFDLMVDSKGAWCTILEYCENGDLHSLLELTRKYKKRMSREQRACLFKQLLYGINYIHSRGIAHRDIKPENLLISARGELKISDFGVSVYLYDGNPAPEDEAVADATVKLASGLCGSEFYMAPEIHSRRKLKEEGKGDGHYDARKVDIWACAVTFFNIFYGFNLWGVADFHKDNLFKKFSREIYNYWIQELDSAYMNVISILPIYNGYKGMDESTTEEILAIDAAANEQLQGPQKSGLANILRLEELVDNLRDVIEEIDEWDVEVEEHDRLKKDKERKEKFTAEGQADKFEPTPAPAPPKVEAVDAFIAEHKRRPRVPRYDLSFYHSQTNEEQPLFMVNSAGEGIKRMLAQMLLPFPEKRPSARAILAMPCMRKIMTCVDPEPQDALLSCPLEDGNSEDGGIYAGATVVSAGPSSTSGMLSAAQEMAARDNGANRKATMQRTQTAEDMKKLLDASRNVRRGNNRHNHDLPVKPPSGHGLGEFKQAPHEFY</sequence>
<dbReference type="SUPFAM" id="SSF56112">
    <property type="entry name" value="Protein kinase-like (PK-like)"/>
    <property type="match status" value="1"/>
</dbReference>
<evidence type="ECO:0000256" key="9">
    <source>
        <dbReference type="PROSITE-ProRule" id="PRU10141"/>
    </source>
</evidence>
<feature type="region of interest" description="Disordered" evidence="10">
    <location>
        <begin position="327"/>
        <end position="348"/>
    </location>
</feature>
<evidence type="ECO:0000256" key="10">
    <source>
        <dbReference type="SAM" id="MobiDB-lite"/>
    </source>
</evidence>
<keyword evidence="2" id="KW-0723">Serine/threonine-protein kinase</keyword>
<name>A0A5E8BY99_9ASCO</name>
<dbReference type="EMBL" id="CABVLU010000003">
    <property type="protein sequence ID" value="VVT54527.1"/>
    <property type="molecule type" value="Genomic_DNA"/>
</dbReference>
<comment type="catalytic activity">
    <reaction evidence="8">
        <text>L-seryl-[protein] + ATP = O-phospho-L-seryl-[protein] + ADP + H(+)</text>
        <dbReference type="Rhea" id="RHEA:17989"/>
        <dbReference type="Rhea" id="RHEA-COMP:9863"/>
        <dbReference type="Rhea" id="RHEA-COMP:11604"/>
        <dbReference type="ChEBI" id="CHEBI:15378"/>
        <dbReference type="ChEBI" id="CHEBI:29999"/>
        <dbReference type="ChEBI" id="CHEBI:30616"/>
        <dbReference type="ChEBI" id="CHEBI:83421"/>
        <dbReference type="ChEBI" id="CHEBI:456216"/>
        <dbReference type="EC" id="2.7.11.1"/>
    </reaction>
</comment>
<feature type="compositionally biased region" description="Low complexity" evidence="10">
    <location>
        <begin position="224"/>
        <end position="244"/>
    </location>
</feature>
<dbReference type="Gene3D" id="3.30.200.20">
    <property type="entry name" value="Phosphorylase Kinase, domain 1"/>
    <property type="match status" value="1"/>
</dbReference>
<feature type="compositionally biased region" description="Low complexity" evidence="10">
    <location>
        <begin position="378"/>
        <end position="397"/>
    </location>
</feature>
<feature type="compositionally biased region" description="Polar residues" evidence="10">
    <location>
        <begin position="405"/>
        <end position="417"/>
    </location>
</feature>
<dbReference type="InterPro" id="IPR011009">
    <property type="entry name" value="Kinase-like_dom_sf"/>
</dbReference>
<evidence type="ECO:0000256" key="4">
    <source>
        <dbReference type="ARBA" id="ARBA00022741"/>
    </source>
</evidence>
<keyword evidence="6 9" id="KW-0067">ATP-binding</keyword>
<dbReference type="AlphaFoldDB" id="A0A5E8BY99"/>
<evidence type="ECO:0000313" key="12">
    <source>
        <dbReference type="EMBL" id="VVT54527.1"/>
    </source>
</evidence>
<evidence type="ECO:0000256" key="7">
    <source>
        <dbReference type="ARBA" id="ARBA00047899"/>
    </source>
</evidence>
<feature type="region of interest" description="Disordered" evidence="10">
    <location>
        <begin position="374"/>
        <end position="455"/>
    </location>
</feature>
<evidence type="ECO:0000259" key="11">
    <source>
        <dbReference type="PROSITE" id="PS50011"/>
    </source>
</evidence>
<dbReference type="InterPro" id="IPR008271">
    <property type="entry name" value="Ser/Thr_kinase_AS"/>
</dbReference>